<dbReference type="HOGENOM" id="CLU_1681143_0_0_1"/>
<gene>
    <name evidence="2" type="primary">AlNc14C549G12125</name>
    <name evidence="2" type="ORF">ALNC14_136310</name>
</gene>
<feature type="compositionally biased region" description="Polar residues" evidence="1">
    <location>
        <begin position="33"/>
        <end position="47"/>
    </location>
</feature>
<evidence type="ECO:0000256" key="1">
    <source>
        <dbReference type="SAM" id="MobiDB-lite"/>
    </source>
</evidence>
<reference evidence="2" key="1">
    <citation type="journal article" date="2011" name="PLoS Biol.">
        <title>Gene gain and loss during evolution of obligate parasitism in the white rust pathogen of Arabidopsis thaliana.</title>
        <authorList>
            <person name="Kemen E."/>
            <person name="Gardiner A."/>
            <person name="Schultz-Larsen T."/>
            <person name="Kemen A.C."/>
            <person name="Balmuth A.L."/>
            <person name="Robert-Seilaniantz A."/>
            <person name="Bailey K."/>
            <person name="Holub E."/>
            <person name="Studholme D.J."/>
            <person name="Maclean D."/>
            <person name="Jones J.D."/>
        </authorList>
    </citation>
    <scope>NUCLEOTIDE SEQUENCE</scope>
</reference>
<protein>
    <submittedName>
        <fullName evidence="2">AlNc14C549G12125 protein</fullName>
    </submittedName>
</protein>
<dbReference type="AlphaFoldDB" id="F0X133"/>
<dbReference type="EMBL" id="FR824580">
    <property type="protein sequence ID" value="CCA27487.1"/>
    <property type="molecule type" value="Genomic_DNA"/>
</dbReference>
<name>F0X133_9STRA</name>
<accession>F0X133</accession>
<sequence>MHKTSTQRSDQTSGTTSTMKRICGGYVLRAQSVAPTPASSDTSQNYDSSDKSQDVNSFDYEPRRQQFRCEEDEALSASLDEESVQLRDDFKREGRLNYQVEDLKEKLKTSLTKNVEWQHQLDDALMTHLQDQRMIKTVAKGHEELKVDVARSRRMLE</sequence>
<proteinExistence type="predicted"/>
<evidence type="ECO:0000313" key="2">
    <source>
        <dbReference type="EMBL" id="CCA27487.1"/>
    </source>
</evidence>
<organism evidence="2">
    <name type="scientific">Albugo laibachii Nc14</name>
    <dbReference type="NCBI Taxonomy" id="890382"/>
    <lineage>
        <taxon>Eukaryota</taxon>
        <taxon>Sar</taxon>
        <taxon>Stramenopiles</taxon>
        <taxon>Oomycota</taxon>
        <taxon>Peronosporomycetes</taxon>
        <taxon>Albuginales</taxon>
        <taxon>Albuginaceae</taxon>
        <taxon>Albugo</taxon>
    </lineage>
</organism>
<feature type="compositionally biased region" description="Polar residues" evidence="1">
    <location>
        <begin position="1"/>
        <end position="19"/>
    </location>
</feature>
<feature type="region of interest" description="Disordered" evidence="1">
    <location>
        <begin position="1"/>
        <end position="63"/>
    </location>
</feature>
<reference evidence="2" key="2">
    <citation type="submission" date="2011-02" db="EMBL/GenBank/DDBJ databases">
        <authorList>
            <person name="MacLean D."/>
        </authorList>
    </citation>
    <scope>NUCLEOTIDE SEQUENCE</scope>
</reference>